<evidence type="ECO:0000313" key="2">
    <source>
        <dbReference type="Proteomes" id="UP000324897"/>
    </source>
</evidence>
<proteinExistence type="predicted"/>
<sequence>MDLVAAPSVAAVAGDEARRKEMVERMFKVAFWCVQELPEARPPIGMVVKMLEGEMDIAPPVNPFQLMMMPSIVMIPWTLTATSGGSGNGASVNVISEELDLHAVI</sequence>
<comment type="caution">
    <text evidence="1">The sequence shown here is derived from an EMBL/GenBank/DDBJ whole genome shotgun (WGS) entry which is preliminary data.</text>
</comment>
<evidence type="ECO:0000313" key="1">
    <source>
        <dbReference type="EMBL" id="TVU41114.1"/>
    </source>
</evidence>
<protein>
    <recommendedName>
        <fullName evidence="3">Serine-threonine/tyrosine-protein kinase catalytic domain-containing protein</fullName>
    </recommendedName>
</protein>
<keyword evidence="2" id="KW-1185">Reference proteome</keyword>
<accession>A0A5J9W0P7</accession>
<dbReference type="Proteomes" id="UP000324897">
    <property type="component" value="Chromosome 4"/>
</dbReference>
<gene>
    <name evidence="1" type="ORF">EJB05_14608</name>
</gene>
<reference evidence="1 2" key="1">
    <citation type="journal article" date="2019" name="Sci. Rep.">
        <title>A high-quality genome of Eragrostis curvula grass provides insights into Poaceae evolution and supports new strategies to enhance forage quality.</title>
        <authorList>
            <person name="Carballo J."/>
            <person name="Santos B.A.C.M."/>
            <person name="Zappacosta D."/>
            <person name="Garbus I."/>
            <person name="Selva J.P."/>
            <person name="Gallo C.A."/>
            <person name="Diaz A."/>
            <person name="Albertini E."/>
            <person name="Caccamo M."/>
            <person name="Echenique V."/>
        </authorList>
    </citation>
    <scope>NUCLEOTIDE SEQUENCE [LARGE SCALE GENOMIC DNA]</scope>
    <source>
        <strain evidence="2">cv. Victoria</strain>
        <tissue evidence="1">Leaf</tissue>
    </source>
</reference>
<dbReference type="EMBL" id="RWGY01000007">
    <property type="protein sequence ID" value="TVU41114.1"/>
    <property type="molecule type" value="Genomic_DNA"/>
</dbReference>
<feature type="non-terminal residue" evidence="1">
    <location>
        <position position="1"/>
    </location>
</feature>
<dbReference type="AlphaFoldDB" id="A0A5J9W0P7"/>
<evidence type="ECO:0008006" key="3">
    <source>
        <dbReference type="Google" id="ProtNLM"/>
    </source>
</evidence>
<dbReference type="Gramene" id="TVU41114">
    <property type="protein sequence ID" value="TVU41114"/>
    <property type="gene ID" value="EJB05_14608"/>
</dbReference>
<organism evidence="1 2">
    <name type="scientific">Eragrostis curvula</name>
    <name type="common">weeping love grass</name>
    <dbReference type="NCBI Taxonomy" id="38414"/>
    <lineage>
        <taxon>Eukaryota</taxon>
        <taxon>Viridiplantae</taxon>
        <taxon>Streptophyta</taxon>
        <taxon>Embryophyta</taxon>
        <taxon>Tracheophyta</taxon>
        <taxon>Spermatophyta</taxon>
        <taxon>Magnoliopsida</taxon>
        <taxon>Liliopsida</taxon>
        <taxon>Poales</taxon>
        <taxon>Poaceae</taxon>
        <taxon>PACMAD clade</taxon>
        <taxon>Chloridoideae</taxon>
        <taxon>Eragrostideae</taxon>
        <taxon>Eragrostidinae</taxon>
        <taxon>Eragrostis</taxon>
    </lineage>
</organism>
<dbReference type="OrthoDB" id="677427at2759"/>
<name>A0A5J9W0P7_9POAL</name>